<evidence type="ECO:0000256" key="3">
    <source>
        <dbReference type="ARBA" id="ARBA00022729"/>
    </source>
</evidence>
<evidence type="ECO:0000313" key="6">
    <source>
        <dbReference type="Proteomes" id="UP000620591"/>
    </source>
</evidence>
<accession>A0A8I0ET82</accession>
<dbReference type="GO" id="GO:0030976">
    <property type="term" value="F:thiamine pyrophosphate binding"/>
    <property type="evidence" value="ECO:0007669"/>
    <property type="project" value="TreeGrafter"/>
</dbReference>
<gene>
    <name evidence="5" type="ORF">IBG24_02195</name>
</gene>
<dbReference type="GO" id="GO:0030288">
    <property type="term" value="C:outer membrane-bounded periplasmic space"/>
    <property type="evidence" value="ECO:0007669"/>
    <property type="project" value="TreeGrafter"/>
</dbReference>
<keyword evidence="3" id="KW-0732">Signal</keyword>
<dbReference type="GO" id="GO:0030975">
    <property type="term" value="F:thiamine binding"/>
    <property type="evidence" value="ECO:0007669"/>
    <property type="project" value="TreeGrafter"/>
</dbReference>
<keyword evidence="4" id="KW-0574">Periplasm</keyword>
<evidence type="ECO:0000256" key="4">
    <source>
        <dbReference type="ARBA" id="ARBA00022764"/>
    </source>
</evidence>
<name>A0A8I0ET82_9ACTN</name>
<protein>
    <submittedName>
        <fullName evidence="5">Extracellular solute-binding protein</fullName>
    </submittedName>
</protein>
<evidence type="ECO:0000256" key="2">
    <source>
        <dbReference type="ARBA" id="ARBA00022448"/>
    </source>
</evidence>
<dbReference type="Proteomes" id="UP000620591">
    <property type="component" value="Unassembled WGS sequence"/>
</dbReference>
<dbReference type="SUPFAM" id="SSF53850">
    <property type="entry name" value="Periplasmic binding protein-like II"/>
    <property type="match status" value="1"/>
</dbReference>
<dbReference type="PANTHER" id="PTHR30006:SF3">
    <property type="entry name" value="THIAMINE-BINDING PERIPLASMIC PROTEIN"/>
    <property type="match status" value="1"/>
</dbReference>
<dbReference type="GO" id="GO:0015888">
    <property type="term" value="P:thiamine transport"/>
    <property type="evidence" value="ECO:0007669"/>
    <property type="project" value="TreeGrafter"/>
</dbReference>
<reference evidence="5" key="1">
    <citation type="submission" date="2020-09" db="EMBL/GenBank/DDBJ databases">
        <title>Novel species in genus Aeromicrobium.</title>
        <authorList>
            <person name="Zhang G."/>
        </authorList>
    </citation>
    <scope>NUCLEOTIDE SEQUENCE</scope>
    <source>
        <strain evidence="5">Zg-636</strain>
    </source>
</reference>
<evidence type="ECO:0000313" key="5">
    <source>
        <dbReference type="EMBL" id="MBC9225124.1"/>
    </source>
</evidence>
<evidence type="ECO:0000256" key="1">
    <source>
        <dbReference type="ARBA" id="ARBA00004418"/>
    </source>
</evidence>
<dbReference type="PANTHER" id="PTHR30006">
    <property type="entry name" value="THIAMINE-BINDING PERIPLASMIC PROTEIN-RELATED"/>
    <property type="match status" value="1"/>
</dbReference>
<dbReference type="InterPro" id="IPR006059">
    <property type="entry name" value="SBP"/>
</dbReference>
<dbReference type="Gene3D" id="3.40.190.10">
    <property type="entry name" value="Periplasmic binding protein-like II"/>
    <property type="match status" value="2"/>
</dbReference>
<dbReference type="EMBL" id="JACTVM010000001">
    <property type="protein sequence ID" value="MBC9225124.1"/>
    <property type="molecule type" value="Genomic_DNA"/>
</dbReference>
<comment type="caution">
    <text evidence="5">The sequence shown here is derived from an EMBL/GenBank/DDBJ whole genome shotgun (WGS) entry which is preliminary data.</text>
</comment>
<dbReference type="AlphaFoldDB" id="A0A8I0ET82"/>
<organism evidence="5 6">
    <name type="scientific">Aeromicrobium senzhongii</name>
    <dbReference type="NCBI Taxonomy" id="2663859"/>
    <lineage>
        <taxon>Bacteria</taxon>
        <taxon>Bacillati</taxon>
        <taxon>Actinomycetota</taxon>
        <taxon>Actinomycetes</taxon>
        <taxon>Propionibacteriales</taxon>
        <taxon>Nocardioidaceae</taxon>
        <taxon>Aeromicrobium</taxon>
    </lineage>
</organism>
<keyword evidence="2" id="KW-0813">Transport</keyword>
<sequence>MLVPLAACASEDGTVDQAALSAETCLDEAPAGGVQAGTVVRDSLKGETLTFAGWGGEYTDAQVAAFVKPFEACSGAKVAVDMPTSFPKLQAMVESGNVLWDVVYGLNLDSKKKCADCLLEIDTDKVDISNLSPTAVEDARDRQGALRAMPIDLSPSYLLYSEEKFKSDPPSSPEDFFDVDKYPGKRMLIGDAAFPDTLTWTMAARAAGFTDEQIAADFPFDEAAAVMEKIRTEIVYAATSADQQQQLEQGRVAMASAYLGRAYNAAQNTGSAYVPIDGTGAVGVGTVSIPRGSKNVEAGWALLNFMAGPAQQSEVAETQIYSPANLVAEPSVPESMKPYYVPSAEAQDMLMVWSETYGGSDFVAEIAKHHADFMTKG</sequence>
<dbReference type="Pfam" id="PF13416">
    <property type="entry name" value="SBP_bac_8"/>
    <property type="match status" value="1"/>
</dbReference>
<comment type="subcellular location">
    <subcellularLocation>
        <location evidence="1">Periplasm</location>
    </subcellularLocation>
</comment>
<dbReference type="RefSeq" id="WP_187768462.1">
    <property type="nucleotide sequence ID" value="NZ_JACTVM010000001.1"/>
</dbReference>
<proteinExistence type="predicted"/>